<keyword evidence="1" id="KW-0479">Metal-binding</keyword>
<keyword evidence="2 4" id="KW-0560">Oxidoreductase</keyword>
<dbReference type="Gene3D" id="1.20.1090.10">
    <property type="entry name" value="Dehydroquinate synthase-like - alpha domain"/>
    <property type="match status" value="1"/>
</dbReference>
<dbReference type="GO" id="GO:0046872">
    <property type="term" value="F:metal ion binding"/>
    <property type="evidence" value="ECO:0007669"/>
    <property type="project" value="UniProtKB-KW"/>
</dbReference>
<dbReference type="PANTHER" id="PTHR43616">
    <property type="entry name" value="GLYCEROL DEHYDROGENASE"/>
    <property type="match status" value="1"/>
</dbReference>
<dbReference type="PANTHER" id="PTHR43616:SF5">
    <property type="entry name" value="GLYCEROL DEHYDROGENASE 1"/>
    <property type="match status" value="1"/>
</dbReference>
<dbReference type="InterPro" id="IPR016205">
    <property type="entry name" value="Glycerol_DH"/>
</dbReference>
<protein>
    <submittedName>
        <fullName evidence="4">Glycerol dehydrogenase</fullName>
        <ecNumber evidence="4">1.1.1.6</ecNumber>
    </submittedName>
</protein>
<comment type="caution">
    <text evidence="4">The sequence shown here is derived from an EMBL/GenBank/DDBJ whole genome shotgun (WGS) entry which is preliminary data.</text>
</comment>
<evidence type="ECO:0000256" key="3">
    <source>
        <dbReference type="ARBA" id="ARBA00023027"/>
    </source>
</evidence>
<accession>A0A645GW99</accession>
<evidence type="ECO:0000313" key="4">
    <source>
        <dbReference type="EMBL" id="MPN31075.1"/>
    </source>
</evidence>
<dbReference type="EMBL" id="VSSQ01082462">
    <property type="protein sequence ID" value="MPN31075.1"/>
    <property type="molecule type" value="Genomic_DNA"/>
</dbReference>
<evidence type="ECO:0000256" key="2">
    <source>
        <dbReference type="ARBA" id="ARBA00023002"/>
    </source>
</evidence>
<proteinExistence type="predicted"/>
<dbReference type="AlphaFoldDB" id="A0A645GW99"/>
<sequence length="125" mass="14331">MVSNFMTTENDYYYNSSLAHGFYNGTSVIPNCIHDHLHGEIVSFGSLVLLTYDKNYDECDRIMAFHKEMGLPVCMEDIDLTEADLQAVAERASITKEWTCVPYEVTKEKFIAAIKECSERGKRFK</sequence>
<dbReference type="GO" id="GO:0008888">
    <property type="term" value="F:glycerol dehydrogenase (NAD+) activity"/>
    <property type="evidence" value="ECO:0007669"/>
    <property type="project" value="UniProtKB-EC"/>
</dbReference>
<evidence type="ECO:0000256" key="1">
    <source>
        <dbReference type="ARBA" id="ARBA00022723"/>
    </source>
</evidence>
<gene>
    <name evidence="4" type="primary">gldA_13</name>
    <name evidence="4" type="ORF">SDC9_178549</name>
</gene>
<organism evidence="4">
    <name type="scientific">bioreactor metagenome</name>
    <dbReference type="NCBI Taxonomy" id="1076179"/>
    <lineage>
        <taxon>unclassified sequences</taxon>
        <taxon>metagenomes</taxon>
        <taxon>ecological metagenomes</taxon>
    </lineage>
</organism>
<keyword evidence="3" id="KW-0520">NAD</keyword>
<reference evidence="4" key="1">
    <citation type="submission" date="2019-08" db="EMBL/GenBank/DDBJ databases">
        <authorList>
            <person name="Kucharzyk K."/>
            <person name="Murdoch R.W."/>
            <person name="Higgins S."/>
            <person name="Loffler F."/>
        </authorList>
    </citation>
    <scope>NUCLEOTIDE SEQUENCE</scope>
</reference>
<dbReference type="EC" id="1.1.1.6" evidence="4"/>
<name>A0A645GW99_9ZZZZ</name>
<dbReference type="SUPFAM" id="SSF56796">
    <property type="entry name" value="Dehydroquinate synthase-like"/>
    <property type="match status" value="1"/>
</dbReference>